<evidence type="ECO:0000313" key="5">
    <source>
        <dbReference type="Proteomes" id="UP000801428"/>
    </source>
</evidence>
<evidence type="ECO:0000313" key="4">
    <source>
        <dbReference type="EMBL" id="KAF3006590.1"/>
    </source>
</evidence>
<dbReference type="Pfam" id="PF10358">
    <property type="entry name" value="NT-C2"/>
    <property type="match status" value="1"/>
</dbReference>
<dbReference type="Proteomes" id="UP000801428">
    <property type="component" value="Unassembled WGS sequence"/>
</dbReference>
<evidence type="ECO:0000259" key="3">
    <source>
        <dbReference type="PROSITE" id="PS51840"/>
    </source>
</evidence>
<dbReference type="PROSITE" id="PS51840">
    <property type="entry name" value="C2_NT"/>
    <property type="match status" value="1"/>
</dbReference>
<dbReference type="Pfam" id="PF20776">
    <property type="entry name" value="SLS1_N"/>
    <property type="match status" value="1"/>
</dbReference>
<evidence type="ECO:0000256" key="2">
    <source>
        <dbReference type="SAM" id="MobiDB-lite"/>
    </source>
</evidence>
<feature type="region of interest" description="Disordered" evidence="2">
    <location>
        <begin position="255"/>
        <end position="333"/>
    </location>
</feature>
<dbReference type="InterPro" id="IPR032741">
    <property type="entry name" value="Sls1_KH-1"/>
</dbReference>
<feature type="compositionally biased region" description="Polar residues" evidence="2">
    <location>
        <begin position="1061"/>
        <end position="1072"/>
    </location>
</feature>
<feature type="compositionally biased region" description="Basic and acidic residues" evidence="2">
    <location>
        <begin position="267"/>
        <end position="287"/>
    </location>
</feature>
<dbReference type="InterPro" id="IPR048400">
    <property type="entry name" value="SLS1_N"/>
</dbReference>
<dbReference type="PANTHER" id="PTHR37919:SF2">
    <property type="entry name" value="EXPERA DOMAIN-CONTAINING PROTEIN"/>
    <property type="match status" value="1"/>
</dbReference>
<reference evidence="4" key="1">
    <citation type="submission" date="2019-04" db="EMBL/GenBank/DDBJ databases">
        <title>Sequencing of skin fungus with MAO and IRED activity.</title>
        <authorList>
            <person name="Marsaioli A.J."/>
            <person name="Bonatto J.M.C."/>
            <person name="Reis Junior O."/>
        </authorList>
    </citation>
    <scope>NUCLEOTIDE SEQUENCE</scope>
    <source>
        <strain evidence="4">30M1</strain>
    </source>
</reference>
<keyword evidence="5" id="KW-1185">Reference proteome</keyword>
<organism evidence="4 5">
    <name type="scientific">Curvularia kusanoi</name>
    <name type="common">Cochliobolus kusanoi</name>
    <dbReference type="NCBI Taxonomy" id="90978"/>
    <lineage>
        <taxon>Eukaryota</taxon>
        <taxon>Fungi</taxon>
        <taxon>Dikarya</taxon>
        <taxon>Ascomycota</taxon>
        <taxon>Pezizomycotina</taxon>
        <taxon>Dothideomycetes</taxon>
        <taxon>Pleosporomycetidae</taxon>
        <taxon>Pleosporales</taxon>
        <taxon>Pleosporineae</taxon>
        <taxon>Pleosporaceae</taxon>
        <taxon>Curvularia</taxon>
    </lineage>
</organism>
<feature type="compositionally biased region" description="Basic and acidic residues" evidence="2">
    <location>
        <begin position="1156"/>
        <end position="1177"/>
    </location>
</feature>
<proteinExistence type="predicted"/>
<dbReference type="EMBL" id="SWKU01000005">
    <property type="protein sequence ID" value="KAF3006590.1"/>
    <property type="molecule type" value="Genomic_DNA"/>
</dbReference>
<dbReference type="Pfam" id="PF14611">
    <property type="entry name" value="KH_SLS1_1"/>
    <property type="match status" value="1"/>
</dbReference>
<name>A0A9P4TJU6_CURKU</name>
<feature type="region of interest" description="Disordered" evidence="2">
    <location>
        <begin position="1150"/>
        <end position="1177"/>
    </location>
</feature>
<dbReference type="InterPro" id="IPR048401">
    <property type="entry name" value="SLS1_C"/>
</dbReference>
<feature type="domain" description="C2 NT-type" evidence="3">
    <location>
        <begin position="3"/>
        <end position="152"/>
    </location>
</feature>
<feature type="coiled-coil region" evidence="1">
    <location>
        <begin position="1113"/>
        <end position="1144"/>
    </location>
</feature>
<gene>
    <name evidence="4" type="ORF">E8E13_007011</name>
</gene>
<comment type="caution">
    <text evidence="4">The sequence shown here is derived from an EMBL/GenBank/DDBJ whole genome shotgun (WGS) entry which is preliminary data.</text>
</comment>
<dbReference type="Pfam" id="PF20778">
    <property type="entry name" value="SLS1_C"/>
    <property type="match status" value="1"/>
</dbReference>
<feature type="region of interest" description="Disordered" evidence="2">
    <location>
        <begin position="1042"/>
        <end position="1072"/>
    </location>
</feature>
<dbReference type="OrthoDB" id="5392646at2759"/>
<dbReference type="GO" id="GO:0005743">
    <property type="term" value="C:mitochondrial inner membrane"/>
    <property type="evidence" value="ECO:0007669"/>
    <property type="project" value="InterPro"/>
</dbReference>
<dbReference type="InterPro" id="IPR019448">
    <property type="entry name" value="NT-C2"/>
</dbReference>
<evidence type="ECO:0000256" key="1">
    <source>
        <dbReference type="SAM" id="Coils"/>
    </source>
</evidence>
<dbReference type="AlphaFoldDB" id="A0A9P4TJU6"/>
<protein>
    <recommendedName>
        <fullName evidence="3">C2 NT-type domain-containing protein</fullName>
    </recommendedName>
</protein>
<accession>A0A9P4TJU6</accession>
<dbReference type="PANTHER" id="PTHR37919">
    <property type="entry name" value="PROTEIN CBG05606"/>
    <property type="match status" value="1"/>
</dbReference>
<feature type="compositionally biased region" description="Low complexity" evidence="2">
    <location>
        <begin position="255"/>
        <end position="266"/>
    </location>
</feature>
<feature type="region of interest" description="Disordered" evidence="2">
    <location>
        <begin position="383"/>
        <end position="407"/>
    </location>
</feature>
<sequence>MQAFVPKYRRPKFDLHLKIVDLNNVPLTSGKSFVKWHLPHSTAAEHRGKTDHCPIKEHKVSYNYDITLPVKLTVDKNGMLQENYIEFEVVQEYASSSRGERITLGNVKLNLAEYVEQSELAAESAEPGVVRRYLMQNSKINSTLKLGIYMQQTEGDKNFIAPALKTAQVFAGIAGIMAGEQAELEESGAAPSLTSKSRDASELQDMYRRTLAAYWSAQPGELKADECIEDIFAGGDGWGDRAKPYSPQRGNIRFAADTADGSASTSSDERHAKESRRMMRDSHDTLRPKSPYSGSPKQHVRGRGSLEQQAHHMKAEAERKRHRPHHEVDEQRKAKLGMKRMDEDADVLVLNEAPVQDELEPKQPEVLEPISVPDILASLEQDSAPATQEDVEKQLESLRPNRGNPDESQYVTTADFLKLVAALNRGFTHAQLSGYYSTAKSIKKGSINKVIRATVRATRRSQWLPITTNIENGLSAHEVLEGKTGKKQKPKKTRKAKAALIDKILRDVWRLELLEELEAPGEIELRLKEWELHLLQTGEPHAGTTGSESALSRIGRVRNAKVEIHWPSNLLRITADKTTAEYTADDVEATLSEAQGRTFDPQYWKELLDKEHVSKHSSLTSDLPIEYVSSITHTYIAKFDKDTIRIYGLKKDSIEEAERTLARFLPFKESAKRTIDTQRLDTTQHGTYLQPVYHDENSLDFIHRNVKLGRWVVPVSRVEGSATTTGPGMSEQLISQPDVGKSLHGVINRVASLLKPPVDPTSTGIETAPRQRQTGYWTVDPEYKMSADFGQSLFSLRLSDRNKVVDAIANPAVSPFRPGIPGLGNLLTSSSIEHLSRTETPALLYDFLPSPHQPHKGISIGPEFPRLYIQVRPGHDGGRPTVHKLSLGFHERIHDVLLPDRSVDIRFHRYGRLRFSIKSHHDANVEAWSEAVRQNIESGERLSAPSLTIGIPKWTIPGSSPDATGTVEVKYDFRGIQFRQSVSGRLLDMQISYSTLQSGKLGAQSNSLSAYPDKLKGADMESQIREFATKCMHMVDRISQAGAQIQPKNRKERRAAVQANVPCSASAENQDPGQKIITEADHDNSQSRGQTDSLESLETNADLVSRLDDVTPVENAEAALDEAYDEAEDNRRDAKSKLQQQEADALLEDLFGETAVDEKPIDDDQKKAGLSKVSEKS</sequence>
<keyword evidence="1" id="KW-0175">Coiled coil</keyword>
<feature type="compositionally biased region" description="Basic and acidic residues" evidence="2">
    <location>
        <begin position="309"/>
        <end position="319"/>
    </location>
</feature>